<dbReference type="EMBL" id="CAXITT010000046">
    <property type="protein sequence ID" value="CAL1529278.1"/>
    <property type="molecule type" value="Genomic_DNA"/>
</dbReference>
<keyword evidence="3" id="KW-1185">Reference proteome</keyword>
<evidence type="ECO:0000256" key="1">
    <source>
        <dbReference type="SAM" id="SignalP"/>
    </source>
</evidence>
<dbReference type="AlphaFoldDB" id="A0AAV2H6R2"/>
<keyword evidence="1" id="KW-0732">Signal</keyword>
<evidence type="ECO:0000313" key="2">
    <source>
        <dbReference type="EMBL" id="CAL1529278.1"/>
    </source>
</evidence>
<evidence type="ECO:0000313" key="3">
    <source>
        <dbReference type="Proteomes" id="UP001497497"/>
    </source>
</evidence>
<feature type="chain" id="PRO_5044010602" evidence="1">
    <location>
        <begin position="28"/>
        <end position="398"/>
    </location>
</feature>
<comment type="caution">
    <text evidence="2">The sequence shown here is derived from an EMBL/GenBank/DDBJ whole genome shotgun (WGS) entry which is preliminary data.</text>
</comment>
<feature type="signal peptide" evidence="1">
    <location>
        <begin position="1"/>
        <end position="27"/>
    </location>
</feature>
<gene>
    <name evidence="2" type="ORF">GSLYS_00003433001</name>
</gene>
<protein>
    <submittedName>
        <fullName evidence="2">Uncharacterized protein</fullName>
    </submittedName>
</protein>
<proteinExistence type="predicted"/>
<name>A0AAV2H6R2_LYMST</name>
<sequence length="398" mass="43214">MESRVCFRMSGLLSLVILSVCFGHVAATFSVCKPRSCISGKATCLNKKCVCLVPHVWGDGTFMCYKQNQVATEVKNDPRLTTFNNESTNFPYPCRYLLTAVKQELKNLLNIKTGTCTIQVHAFNKRHNGKIIVYGYEVALKFEALLFSKSLSIITYGTHGKVTEGGTDNSYVTSGTYGNHLKSSAVAIFSDLIRNIYVKRYHLPLNNQYVVEVDACGFRATFVPYDTTLGLAQPNIPGLSVAINCAHHPQWLLKEKVMGLAPADAGGLTFAGLKTSYPGLDTVQAMLQRAITSGTLQSQPDASPKCSALKTAVDTCDKMELVKAYKLCTPILETSHLVKCISNNNPSTSNSDAVLGVFITCVNHFCNGGGQCQLFKSVYGNCNDPALKKLISAAACTP</sequence>
<organism evidence="2 3">
    <name type="scientific">Lymnaea stagnalis</name>
    <name type="common">Great pond snail</name>
    <name type="synonym">Helix stagnalis</name>
    <dbReference type="NCBI Taxonomy" id="6523"/>
    <lineage>
        <taxon>Eukaryota</taxon>
        <taxon>Metazoa</taxon>
        <taxon>Spiralia</taxon>
        <taxon>Lophotrochozoa</taxon>
        <taxon>Mollusca</taxon>
        <taxon>Gastropoda</taxon>
        <taxon>Heterobranchia</taxon>
        <taxon>Euthyneura</taxon>
        <taxon>Panpulmonata</taxon>
        <taxon>Hygrophila</taxon>
        <taxon>Lymnaeoidea</taxon>
        <taxon>Lymnaeidae</taxon>
        <taxon>Lymnaea</taxon>
    </lineage>
</organism>
<accession>A0AAV2H6R2</accession>
<reference evidence="2 3" key="1">
    <citation type="submission" date="2024-04" db="EMBL/GenBank/DDBJ databases">
        <authorList>
            <consortium name="Genoscope - CEA"/>
            <person name="William W."/>
        </authorList>
    </citation>
    <scope>NUCLEOTIDE SEQUENCE [LARGE SCALE GENOMIC DNA]</scope>
</reference>
<dbReference type="Proteomes" id="UP001497497">
    <property type="component" value="Unassembled WGS sequence"/>
</dbReference>